<comment type="caution">
    <text evidence="2">The sequence shown here is derived from an EMBL/GenBank/DDBJ whole genome shotgun (WGS) entry which is preliminary data.</text>
</comment>
<gene>
    <name evidence="2" type="ORF">WCD58_29020</name>
</gene>
<dbReference type="Proteomes" id="UP001369736">
    <property type="component" value="Unassembled WGS sequence"/>
</dbReference>
<evidence type="ECO:0000259" key="1">
    <source>
        <dbReference type="Pfam" id="PF00561"/>
    </source>
</evidence>
<keyword evidence="3" id="KW-1185">Reference proteome</keyword>
<dbReference type="GO" id="GO:0016787">
    <property type="term" value="F:hydrolase activity"/>
    <property type="evidence" value="ECO:0007669"/>
    <property type="project" value="UniProtKB-KW"/>
</dbReference>
<dbReference type="RefSeq" id="WP_337706609.1">
    <property type="nucleotide sequence ID" value="NZ_JBBEGM010000016.1"/>
</dbReference>
<reference evidence="2 3" key="1">
    <citation type="submission" date="2024-03" db="EMBL/GenBank/DDBJ databases">
        <title>Actinomycetospora sp. OC33-EN07, a novel actinomycete isolated from wild orchid (Aerides multiflora).</title>
        <authorList>
            <person name="Suriyachadkun C."/>
        </authorList>
    </citation>
    <scope>NUCLEOTIDE SEQUENCE [LARGE SCALE GENOMIC DNA]</scope>
    <source>
        <strain evidence="2 3">OC33-EN07</strain>
    </source>
</reference>
<keyword evidence="2" id="KW-0378">Hydrolase</keyword>
<dbReference type="Pfam" id="PF00561">
    <property type="entry name" value="Abhydrolase_1"/>
    <property type="match status" value="1"/>
</dbReference>
<proteinExistence type="predicted"/>
<dbReference type="InterPro" id="IPR029058">
    <property type="entry name" value="AB_hydrolase_fold"/>
</dbReference>
<dbReference type="PANTHER" id="PTHR43798:SF33">
    <property type="entry name" value="HYDROLASE, PUTATIVE (AFU_ORTHOLOGUE AFUA_2G14860)-RELATED"/>
    <property type="match status" value="1"/>
</dbReference>
<name>A0ABU8MD13_9PSEU</name>
<evidence type="ECO:0000313" key="2">
    <source>
        <dbReference type="EMBL" id="MEJ2865235.1"/>
    </source>
</evidence>
<dbReference type="Gene3D" id="3.40.50.1820">
    <property type="entry name" value="alpha/beta hydrolase"/>
    <property type="match status" value="1"/>
</dbReference>
<sequence>MTVTDLDPSTPAVQRHDAGSGTVAYRRVGTGRPVLLLHSAGGANEWGPLQLGLAGVADLIAPDHPGFGLSDDLPELHTVDDLVYHYLDLLDALGLPQVDVVGLSFGGWVAAELAMHSPERVRRLVLGAAVGLRIPEAPIADLFLMTPPQLMRALFHDEALVSAALSAVPTTEGILATYRDLGALARFGWHPFLNDPKLERRLHRITAPTLVLAAGEDRLVPRAHAERYAARIPDAELRDIPDCGHALHGERPAEVTAAIVEHLGGRRSEAELDLETGAET</sequence>
<evidence type="ECO:0000313" key="3">
    <source>
        <dbReference type="Proteomes" id="UP001369736"/>
    </source>
</evidence>
<dbReference type="InterPro" id="IPR000073">
    <property type="entry name" value="AB_hydrolase_1"/>
</dbReference>
<feature type="domain" description="AB hydrolase-1" evidence="1">
    <location>
        <begin position="33"/>
        <end position="252"/>
    </location>
</feature>
<dbReference type="PANTHER" id="PTHR43798">
    <property type="entry name" value="MONOACYLGLYCEROL LIPASE"/>
    <property type="match status" value="1"/>
</dbReference>
<organism evidence="2 3">
    <name type="scientific">Actinomycetospora flava</name>
    <dbReference type="NCBI Taxonomy" id="3129232"/>
    <lineage>
        <taxon>Bacteria</taxon>
        <taxon>Bacillati</taxon>
        <taxon>Actinomycetota</taxon>
        <taxon>Actinomycetes</taxon>
        <taxon>Pseudonocardiales</taxon>
        <taxon>Pseudonocardiaceae</taxon>
        <taxon>Actinomycetospora</taxon>
    </lineage>
</organism>
<protein>
    <submittedName>
        <fullName evidence="2">Alpha/beta fold hydrolase</fullName>
    </submittedName>
</protein>
<dbReference type="EMBL" id="JBBEGM010000016">
    <property type="protein sequence ID" value="MEJ2865235.1"/>
    <property type="molecule type" value="Genomic_DNA"/>
</dbReference>
<accession>A0ABU8MD13</accession>
<dbReference type="PRINTS" id="PR00111">
    <property type="entry name" value="ABHYDROLASE"/>
</dbReference>
<dbReference type="SUPFAM" id="SSF53474">
    <property type="entry name" value="alpha/beta-Hydrolases"/>
    <property type="match status" value="1"/>
</dbReference>
<dbReference type="InterPro" id="IPR050266">
    <property type="entry name" value="AB_hydrolase_sf"/>
</dbReference>